<name>A0A193G6R5_9BORD</name>
<dbReference type="InterPro" id="IPR039556">
    <property type="entry name" value="ICL/PEPM"/>
</dbReference>
<dbReference type="Gene3D" id="3.20.20.60">
    <property type="entry name" value="Phosphoenolpyruvate-binding domains"/>
    <property type="match status" value="1"/>
</dbReference>
<dbReference type="Proteomes" id="UP000092213">
    <property type="component" value="Chromosome"/>
</dbReference>
<gene>
    <name evidence="1" type="ORF">BAU08_20410</name>
</gene>
<dbReference type="InterPro" id="IPR015813">
    <property type="entry name" value="Pyrv/PenolPyrv_kinase-like_dom"/>
</dbReference>
<dbReference type="PANTHER" id="PTHR42905">
    <property type="entry name" value="PHOSPHOENOLPYRUVATE CARBOXYLASE"/>
    <property type="match status" value="1"/>
</dbReference>
<dbReference type="STRING" id="463025.BAU08_20410"/>
<evidence type="ECO:0000313" key="1">
    <source>
        <dbReference type="EMBL" id="ANN74949.1"/>
    </source>
</evidence>
<evidence type="ECO:0000313" key="2">
    <source>
        <dbReference type="Proteomes" id="UP000092213"/>
    </source>
</evidence>
<dbReference type="GO" id="GO:0016833">
    <property type="term" value="F:oxo-acid-lyase activity"/>
    <property type="evidence" value="ECO:0007669"/>
    <property type="project" value="UniProtKB-ARBA"/>
</dbReference>
<dbReference type="AlphaFoldDB" id="A0A193G6R5"/>
<accession>A0A193G6R5</accession>
<proteinExistence type="predicted"/>
<organism evidence="1 2">
    <name type="scientific">Bordetella bronchialis</name>
    <dbReference type="NCBI Taxonomy" id="463025"/>
    <lineage>
        <taxon>Bacteria</taxon>
        <taxon>Pseudomonadati</taxon>
        <taxon>Pseudomonadota</taxon>
        <taxon>Betaproteobacteria</taxon>
        <taxon>Burkholderiales</taxon>
        <taxon>Alcaligenaceae</taxon>
        <taxon>Bordetella</taxon>
    </lineage>
</organism>
<dbReference type="SUPFAM" id="SSF51621">
    <property type="entry name" value="Phosphoenolpyruvate/pyruvate domain"/>
    <property type="match status" value="1"/>
</dbReference>
<dbReference type="Pfam" id="PF13714">
    <property type="entry name" value="PEP_mutase"/>
    <property type="match status" value="1"/>
</dbReference>
<evidence type="ECO:0008006" key="3">
    <source>
        <dbReference type="Google" id="ProtNLM"/>
    </source>
</evidence>
<dbReference type="EMBL" id="CP016171">
    <property type="protein sequence ID" value="ANN74949.1"/>
    <property type="molecule type" value="Genomic_DNA"/>
</dbReference>
<dbReference type="InterPro" id="IPR040442">
    <property type="entry name" value="Pyrv_kinase-like_dom_sf"/>
</dbReference>
<reference evidence="1 2" key="1">
    <citation type="submission" date="2016-06" db="EMBL/GenBank/DDBJ databases">
        <title>Complete genome sequences of Bordetella bronchialis and Bordetella flabilis.</title>
        <authorList>
            <person name="LiPuma J.J."/>
            <person name="Spilker T."/>
        </authorList>
    </citation>
    <scope>NUCLEOTIDE SEQUENCE [LARGE SCALE GENOMIC DNA]</scope>
    <source>
        <strain evidence="1 2">AU17976</strain>
    </source>
</reference>
<sequence>MVLRERLARAGRGEPTLVAPGVYDAYGARMVQHAGFEAVYMTGNGVSASLLGKPDVGLVDLTMITGHARRVAACIDLPLICDADTGYGAAAAIRRTVEEFEAAGVAAIHIEDQQSPKRCAQFPGARAVLPFDVAVTRIAAACAARAADGLLVIGRTDCAASMGVDEAIRRAQAFAEAGADAVFVELKAHERVLDDIRAATRRIRVPCMINLDSGGPLAALRGPDLAELGIALAIYPGLLRNALGYTMREALGHLRQDGNTMAMRDRMLSGAEYSGYLGLAEVEDWEGRFPA</sequence>
<dbReference type="CDD" id="cd00377">
    <property type="entry name" value="ICL_PEPM"/>
    <property type="match status" value="1"/>
</dbReference>
<protein>
    <recommendedName>
        <fullName evidence="3">Carboxyvinyl-carboxyphosphonate phosphorylmutase</fullName>
    </recommendedName>
</protein>
<dbReference type="PANTHER" id="PTHR42905:SF5">
    <property type="entry name" value="CARBOXYVINYL-CARBOXYPHOSPHONATE PHOSPHORYLMUTASE, CHLOROPLASTIC"/>
    <property type="match status" value="1"/>
</dbReference>